<gene>
    <name evidence="4" type="ORF">CYNAS_LOCUS15394</name>
</gene>
<dbReference type="GO" id="GO:0032933">
    <property type="term" value="P:SREBP signaling pathway"/>
    <property type="evidence" value="ECO:0007669"/>
    <property type="project" value="TreeGrafter"/>
</dbReference>
<dbReference type="GO" id="GO:0005789">
    <property type="term" value="C:endoplasmic reticulum membrane"/>
    <property type="evidence" value="ECO:0007669"/>
    <property type="project" value="TreeGrafter"/>
</dbReference>
<evidence type="ECO:0000256" key="1">
    <source>
        <dbReference type="ARBA" id="ARBA00004167"/>
    </source>
</evidence>
<evidence type="ECO:0000256" key="2">
    <source>
        <dbReference type="ARBA" id="ARBA00008164"/>
    </source>
</evidence>
<dbReference type="PANTHER" id="PTHR15351:SF3">
    <property type="entry name" value="ERLIN"/>
    <property type="match status" value="1"/>
</dbReference>
<dbReference type="GO" id="GO:0015485">
    <property type="term" value="F:cholesterol binding"/>
    <property type="evidence" value="ECO:0007669"/>
    <property type="project" value="TreeGrafter"/>
</dbReference>
<dbReference type="AlphaFoldDB" id="A0AA36M9D7"/>
<dbReference type="PANTHER" id="PTHR15351">
    <property type="entry name" value="ERLIN (ER LIPID RAFT ASSOCIATED PROTEIN) HOMOLOG"/>
    <property type="match status" value="1"/>
</dbReference>
<comment type="caution">
    <text evidence="4">The sequence shown here is derived from an EMBL/GenBank/DDBJ whole genome shotgun (WGS) entry which is preliminary data.</text>
</comment>
<evidence type="ECO:0000313" key="5">
    <source>
        <dbReference type="Proteomes" id="UP001176961"/>
    </source>
</evidence>
<sequence>MRELKDYAARRLMVMAPGLFVQAVRVTNRLAEAIGHNYEQMEAEKGAETERKKAIIEDELKAQVAATMHKQVTSYSAEETDFQLQPIHITFNFCKVISQSSEKAKADTEFYRAQREAEANQLLLTP</sequence>
<proteinExistence type="inferred from homology"/>
<reference evidence="4" key="1">
    <citation type="submission" date="2023-07" db="EMBL/GenBank/DDBJ databases">
        <authorList>
            <consortium name="CYATHOMIX"/>
        </authorList>
    </citation>
    <scope>NUCLEOTIDE SEQUENCE</scope>
    <source>
        <strain evidence="4">N/A</strain>
    </source>
</reference>
<dbReference type="InterPro" id="IPR033294">
    <property type="entry name" value="Erlin1/2"/>
</dbReference>
<dbReference type="Proteomes" id="UP001176961">
    <property type="component" value="Unassembled WGS sequence"/>
</dbReference>
<evidence type="ECO:0000313" key="4">
    <source>
        <dbReference type="EMBL" id="CAJ0603411.1"/>
    </source>
</evidence>
<comment type="similarity">
    <text evidence="2">Belongs to the band 7/mec-2 family.</text>
</comment>
<evidence type="ECO:0000256" key="3">
    <source>
        <dbReference type="ARBA" id="ARBA00023136"/>
    </source>
</evidence>
<keyword evidence="5" id="KW-1185">Reference proteome</keyword>
<dbReference type="GO" id="GO:0031625">
    <property type="term" value="F:ubiquitin protein ligase binding"/>
    <property type="evidence" value="ECO:0007669"/>
    <property type="project" value="InterPro"/>
</dbReference>
<name>A0AA36M9D7_CYLNA</name>
<dbReference type="EMBL" id="CATQJL010000305">
    <property type="protein sequence ID" value="CAJ0603411.1"/>
    <property type="molecule type" value="Genomic_DNA"/>
</dbReference>
<organism evidence="4 5">
    <name type="scientific">Cylicocyclus nassatus</name>
    <name type="common">Nematode worm</name>
    <dbReference type="NCBI Taxonomy" id="53992"/>
    <lineage>
        <taxon>Eukaryota</taxon>
        <taxon>Metazoa</taxon>
        <taxon>Ecdysozoa</taxon>
        <taxon>Nematoda</taxon>
        <taxon>Chromadorea</taxon>
        <taxon>Rhabditida</taxon>
        <taxon>Rhabditina</taxon>
        <taxon>Rhabditomorpha</taxon>
        <taxon>Strongyloidea</taxon>
        <taxon>Strongylidae</taxon>
        <taxon>Cylicocyclus</taxon>
    </lineage>
</organism>
<protein>
    <submittedName>
        <fullName evidence="4">Uncharacterized protein</fullName>
    </submittedName>
</protein>
<comment type="subcellular location">
    <subcellularLocation>
        <location evidence="1">Membrane</location>
        <topology evidence="1">Single-pass membrane protein</topology>
    </subcellularLocation>
</comment>
<keyword evidence="3" id="KW-0472">Membrane</keyword>
<accession>A0AA36M9D7</accession>